<evidence type="ECO:0000313" key="2">
    <source>
        <dbReference type="Proteomes" id="UP000598271"/>
    </source>
</evidence>
<proteinExistence type="predicted"/>
<name>A0A8J3D5R8_9BACT</name>
<gene>
    <name evidence="1" type="ORF">GCM10007390_17220</name>
</gene>
<accession>A0A8J3D5R8</accession>
<organism evidence="1 2">
    <name type="scientific">Persicitalea jodogahamensis</name>
    <dbReference type="NCBI Taxonomy" id="402147"/>
    <lineage>
        <taxon>Bacteria</taxon>
        <taxon>Pseudomonadati</taxon>
        <taxon>Bacteroidota</taxon>
        <taxon>Cytophagia</taxon>
        <taxon>Cytophagales</taxon>
        <taxon>Spirosomataceae</taxon>
        <taxon>Persicitalea</taxon>
    </lineage>
</organism>
<dbReference type="AlphaFoldDB" id="A0A8J3D5R8"/>
<dbReference type="Proteomes" id="UP000598271">
    <property type="component" value="Unassembled WGS sequence"/>
</dbReference>
<protein>
    <submittedName>
        <fullName evidence="1">Uncharacterized protein</fullName>
    </submittedName>
</protein>
<dbReference type="RefSeq" id="WP_189563898.1">
    <property type="nucleotide sequence ID" value="NZ_BMXF01000001.1"/>
</dbReference>
<evidence type="ECO:0000313" key="1">
    <source>
        <dbReference type="EMBL" id="GHB63926.1"/>
    </source>
</evidence>
<sequence length="133" mass="15148">MDTKTTTTPYAFSYAEIRLMHTMILLAKQKYKMGPGTHMGSAESKVHALSMLKEGSHQLHLQEGERTALRIIMDDYVTGMVDFLLILENDIDFKHQRGDCDAWLAAVELYGNRLQGAIENYRLATQIKFTLSH</sequence>
<dbReference type="EMBL" id="BMXF01000001">
    <property type="protein sequence ID" value="GHB63926.1"/>
    <property type="molecule type" value="Genomic_DNA"/>
</dbReference>
<keyword evidence="2" id="KW-1185">Reference proteome</keyword>
<comment type="caution">
    <text evidence="1">The sequence shown here is derived from an EMBL/GenBank/DDBJ whole genome shotgun (WGS) entry which is preliminary data.</text>
</comment>
<reference evidence="1 2" key="1">
    <citation type="journal article" date="2014" name="Int. J. Syst. Evol. Microbiol.">
        <title>Complete genome sequence of Corynebacterium casei LMG S-19264T (=DSM 44701T), isolated from a smear-ripened cheese.</title>
        <authorList>
            <consortium name="US DOE Joint Genome Institute (JGI-PGF)"/>
            <person name="Walter F."/>
            <person name="Albersmeier A."/>
            <person name="Kalinowski J."/>
            <person name="Ruckert C."/>
        </authorList>
    </citation>
    <scope>NUCLEOTIDE SEQUENCE [LARGE SCALE GENOMIC DNA]</scope>
    <source>
        <strain evidence="1 2">KCTC 12866</strain>
    </source>
</reference>